<dbReference type="InterPro" id="IPR047589">
    <property type="entry name" value="DUF11_rpt"/>
</dbReference>
<accession>A0A937W5V8</accession>
<dbReference type="InterPro" id="IPR013783">
    <property type="entry name" value="Ig-like_fold"/>
</dbReference>
<proteinExistence type="predicted"/>
<dbReference type="InterPro" id="IPR001434">
    <property type="entry name" value="OmcB-like_DUF11"/>
</dbReference>
<reference evidence="2" key="1">
    <citation type="submission" date="2019-03" db="EMBL/GenBank/DDBJ databases">
        <title>Lake Tanganyika Metagenome-Assembled Genomes (MAGs).</title>
        <authorList>
            <person name="Tran P."/>
        </authorList>
    </citation>
    <scope>NUCLEOTIDE SEQUENCE</scope>
    <source>
        <strain evidence="2">K_DeepCast_65m_m2_066</strain>
    </source>
</reference>
<dbReference type="Pfam" id="PF01345">
    <property type="entry name" value="DUF11"/>
    <property type="match status" value="1"/>
</dbReference>
<protein>
    <submittedName>
        <fullName evidence="2">DUF11 domain-containing protein</fullName>
    </submittedName>
</protein>
<gene>
    <name evidence="2" type="ORF">FJZ47_17985</name>
</gene>
<comment type="caution">
    <text evidence="2">The sequence shown here is derived from an EMBL/GenBank/DDBJ whole genome shotgun (WGS) entry which is preliminary data.</text>
</comment>
<feature type="non-terminal residue" evidence="2">
    <location>
        <position position="1"/>
    </location>
</feature>
<name>A0A937W5V8_UNCTE</name>
<dbReference type="EMBL" id="VGLS01000647">
    <property type="protein sequence ID" value="MBM3225671.1"/>
    <property type="molecule type" value="Genomic_DNA"/>
</dbReference>
<dbReference type="Gene3D" id="2.60.40.10">
    <property type="entry name" value="Immunoglobulins"/>
    <property type="match status" value="1"/>
</dbReference>
<organism evidence="2 3">
    <name type="scientific">Tectimicrobiota bacterium</name>
    <dbReference type="NCBI Taxonomy" id="2528274"/>
    <lineage>
        <taxon>Bacteria</taxon>
        <taxon>Pseudomonadati</taxon>
        <taxon>Nitrospinota/Tectimicrobiota group</taxon>
        <taxon>Candidatus Tectimicrobiota</taxon>
    </lineage>
</organism>
<dbReference type="NCBIfam" id="TIGR01451">
    <property type="entry name" value="B_ant_repeat"/>
    <property type="match status" value="1"/>
</dbReference>
<dbReference type="Proteomes" id="UP000712673">
    <property type="component" value="Unassembled WGS sequence"/>
</dbReference>
<feature type="domain" description="DUF11" evidence="1">
    <location>
        <begin position="33"/>
        <end position="146"/>
    </location>
</feature>
<evidence type="ECO:0000313" key="2">
    <source>
        <dbReference type="EMBL" id="MBM3225671.1"/>
    </source>
</evidence>
<sequence>TATVTSASSDPETANNTVTTTATVVPPVVGLADLTVTVEDAPDPVSAGSSLVYTIVVTNDGPNRATGVTLIDRLPAGVTLVSAVPTTGNCLGTSTVTCALGPLENGASVAVVITVIPDTPGTITNTVEGFAPETDPVPANNSAAVTTTVL</sequence>
<evidence type="ECO:0000259" key="1">
    <source>
        <dbReference type="Pfam" id="PF01345"/>
    </source>
</evidence>
<evidence type="ECO:0000313" key="3">
    <source>
        <dbReference type="Proteomes" id="UP000712673"/>
    </source>
</evidence>
<dbReference type="AlphaFoldDB" id="A0A937W5V8"/>